<organism evidence="7 8">
    <name type="scientific">Aureibacillus halotolerans</name>
    <dbReference type="NCBI Taxonomy" id="1508390"/>
    <lineage>
        <taxon>Bacteria</taxon>
        <taxon>Bacillati</taxon>
        <taxon>Bacillota</taxon>
        <taxon>Bacilli</taxon>
        <taxon>Bacillales</taxon>
        <taxon>Bacillaceae</taxon>
        <taxon>Aureibacillus</taxon>
    </lineage>
</organism>
<dbReference type="PANTHER" id="PTHR12151:SF25">
    <property type="entry name" value="LINALOOL DEHYDRATASE_ISOMERASE DOMAIN-CONTAINING PROTEIN"/>
    <property type="match status" value="1"/>
</dbReference>
<keyword evidence="3" id="KW-0479">Metal-binding</keyword>
<feature type="binding site" evidence="3">
    <location>
        <position position="84"/>
    </location>
    <ligand>
        <name>Cu cation</name>
        <dbReference type="ChEBI" id="CHEBI:23378"/>
    </ligand>
</feature>
<dbReference type="InterPro" id="IPR003782">
    <property type="entry name" value="SCO1/SenC"/>
</dbReference>
<keyword evidence="4" id="KW-1015">Disulfide bond</keyword>
<keyword evidence="5" id="KW-0812">Transmembrane</keyword>
<reference evidence="7 8" key="1">
    <citation type="submission" date="2019-03" db="EMBL/GenBank/DDBJ databases">
        <title>Genomic Encyclopedia of Type Strains, Phase IV (KMG-IV): sequencing the most valuable type-strain genomes for metagenomic binning, comparative biology and taxonomic classification.</title>
        <authorList>
            <person name="Goeker M."/>
        </authorList>
    </citation>
    <scope>NUCLEOTIDE SEQUENCE [LARGE SCALE GENOMIC DNA]</scope>
    <source>
        <strain evidence="7 8">DSM 28697</strain>
    </source>
</reference>
<dbReference type="PROSITE" id="PS51352">
    <property type="entry name" value="THIOREDOXIN_2"/>
    <property type="match status" value="1"/>
</dbReference>
<gene>
    <name evidence="7" type="ORF">EV213_101181</name>
</gene>
<sequence>MKFSKAYIGIPLIVVTVVLLAFVIWMTFFSPEDGNTSQSSGPATSVSFSEPIAPFSGVNQNNEPFSTDDLKGKTWIADFIFTNCPDVCPPMTFNMQTLQEKVEEAGLDVTFVSFTVDPERDSPEVLTEFGTKFQADFSNWHFITGYTHEEVKEYSKTSFKSSVQKLEDTFMHGVHFFLVRPDGYINSYYVGNIDPPFDQIIADIKAVQEKAN</sequence>
<feature type="disulfide bond" description="Redox-active" evidence="4">
    <location>
        <begin position="84"/>
        <end position="88"/>
    </location>
</feature>
<keyword evidence="2 3" id="KW-0186">Copper</keyword>
<dbReference type="InterPro" id="IPR013766">
    <property type="entry name" value="Thioredoxin_domain"/>
</dbReference>
<feature type="transmembrane region" description="Helical" evidence="5">
    <location>
        <begin position="7"/>
        <end position="28"/>
    </location>
</feature>
<keyword evidence="5" id="KW-1133">Transmembrane helix</keyword>
<feature type="binding site" evidence="3">
    <location>
        <position position="88"/>
    </location>
    <ligand>
        <name>Cu cation</name>
        <dbReference type="ChEBI" id="CHEBI:23378"/>
    </ligand>
</feature>
<evidence type="ECO:0000259" key="6">
    <source>
        <dbReference type="PROSITE" id="PS51352"/>
    </source>
</evidence>
<proteinExistence type="inferred from homology"/>
<comment type="caution">
    <text evidence="7">The sequence shown here is derived from an EMBL/GenBank/DDBJ whole genome shotgun (WGS) entry which is preliminary data.</text>
</comment>
<evidence type="ECO:0000256" key="4">
    <source>
        <dbReference type="PIRSR" id="PIRSR603782-2"/>
    </source>
</evidence>
<evidence type="ECO:0000313" key="7">
    <source>
        <dbReference type="EMBL" id="TDQ42752.1"/>
    </source>
</evidence>
<evidence type="ECO:0000256" key="5">
    <source>
        <dbReference type="SAM" id="Phobius"/>
    </source>
</evidence>
<dbReference type="OrthoDB" id="9811998at2"/>
<dbReference type="Proteomes" id="UP000295632">
    <property type="component" value="Unassembled WGS sequence"/>
</dbReference>
<dbReference type="EMBL" id="SNYJ01000001">
    <property type="protein sequence ID" value="TDQ42752.1"/>
    <property type="molecule type" value="Genomic_DNA"/>
</dbReference>
<dbReference type="SUPFAM" id="SSF52833">
    <property type="entry name" value="Thioredoxin-like"/>
    <property type="match status" value="1"/>
</dbReference>
<keyword evidence="5" id="KW-0472">Membrane</keyword>
<evidence type="ECO:0000313" key="8">
    <source>
        <dbReference type="Proteomes" id="UP000295632"/>
    </source>
</evidence>
<keyword evidence="8" id="KW-1185">Reference proteome</keyword>
<dbReference type="CDD" id="cd02968">
    <property type="entry name" value="SCO"/>
    <property type="match status" value="1"/>
</dbReference>
<dbReference type="Pfam" id="PF02630">
    <property type="entry name" value="SCO1-SenC"/>
    <property type="match status" value="1"/>
</dbReference>
<dbReference type="RefSeq" id="WP_133578588.1">
    <property type="nucleotide sequence ID" value="NZ_SNYJ01000001.1"/>
</dbReference>
<dbReference type="PANTHER" id="PTHR12151">
    <property type="entry name" value="ELECTRON TRANSPORT PROTIN SCO1/SENC FAMILY MEMBER"/>
    <property type="match status" value="1"/>
</dbReference>
<name>A0A4R6UA75_9BACI</name>
<comment type="similarity">
    <text evidence="1">Belongs to the SCO1/2 family.</text>
</comment>
<dbReference type="InterPro" id="IPR036249">
    <property type="entry name" value="Thioredoxin-like_sf"/>
</dbReference>
<protein>
    <submittedName>
        <fullName evidence="7">Protein SCO1/2</fullName>
    </submittedName>
</protein>
<evidence type="ECO:0000256" key="3">
    <source>
        <dbReference type="PIRSR" id="PIRSR603782-1"/>
    </source>
</evidence>
<evidence type="ECO:0000256" key="1">
    <source>
        <dbReference type="ARBA" id="ARBA00010996"/>
    </source>
</evidence>
<feature type="binding site" evidence="3">
    <location>
        <position position="172"/>
    </location>
    <ligand>
        <name>Cu cation</name>
        <dbReference type="ChEBI" id="CHEBI:23378"/>
    </ligand>
</feature>
<evidence type="ECO:0000256" key="2">
    <source>
        <dbReference type="ARBA" id="ARBA00023008"/>
    </source>
</evidence>
<dbReference type="AlphaFoldDB" id="A0A4R6UA75"/>
<dbReference type="Gene3D" id="3.40.30.10">
    <property type="entry name" value="Glutaredoxin"/>
    <property type="match status" value="1"/>
</dbReference>
<feature type="domain" description="Thioredoxin" evidence="6">
    <location>
        <begin position="46"/>
        <end position="209"/>
    </location>
</feature>
<accession>A0A4R6UA75</accession>
<dbReference type="GO" id="GO:0046872">
    <property type="term" value="F:metal ion binding"/>
    <property type="evidence" value="ECO:0007669"/>
    <property type="project" value="UniProtKB-KW"/>
</dbReference>